<dbReference type="RefSeq" id="WP_166862839.1">
    <property type="nucleotide sequence ID" value="NZ_JAAQOM010000017.1"/>
</dbReference>
<dbReference type="InterPro" id="IPR000160">
    <property type="entry name" value="GGDEF_dom"/>
</dbReference>
<dbReference type="PANTHER" id="PTHR46663">
    <property type="entry name" value="DIGUANYLATE CYCLASE DGCT-RELATED"/>
    <property type="match status" value="1"/>
</dbReference>
<dbReference type="InterPro" id="IPR052163">
    <property type="entry name" value="DGC-Regulatory_Protein"/>
</dbReference>
<name>A0ABX0PHD6_9BURK</name>
<dbReference type="EMBL" id="JAAQOM010000017">
    <property type="protein sequence ID" value="NIA56840.1"/>
    <property type="molecule type" value="Genomic_DNA"/>
</dbReference>
<dbReference type="Gene3D" id="3.30.70.270">
    <property type="match status" value="1"/>
</dbReference>
<keyword evidence="1" id="KW-0472">Membrane</keyword>
<feature type="chain" id="PRO_5046678415" evidence="2">
    <location>
        <begin position="33"/>
        <end position="1024"/>
    </location>
</feature>
<dbReference type="Gene3D" id="2.130.10.10">
    <property type="entry name" value="YVTN repeat-like/Quinoprotein amine dehydrogenase"/>
    <property type="match status" value="2"/>
</dbReference>
<dbReference type="PROSITE" id="PS50887">
    <property type="entry name" value="GGDEF"/>
    <property type="match status" value="1"/>
</dbReference>
<dbReference type="InterPro" id="IPR043128">
    <property type="entry name" value="Rev_trsase/Diguanyl_cyclase"/>
</dbReference>
<proteinExistence type="predicted"/>
<evidence type="ECO:0000313" key="4">
    <source>
        <dbReference type="EMBL" id="NIA56840.1"/>
    </source>
</evidence>
<gene>
    <name evidence="4" type="ORF">HAV22_24765</name>
</gene>
<keyword evidence="2" id="KW-0732">Signal</keyword>
<dbReference type="SUPFAM" id="SSF63829">
    <property type="entry name" value="Calcium-dependent phosphotriesterase"/>
    <property type="match status" value="3"/>
</dbReference>
<feature type="signal peptide" evidence="2">
    <location>
        <begin position="1"/>
        <end position="32"/>
    </location>
</feature>
<organism evidence="4 5">
    <name type="scientific">Telluria antibiotica</name>
    <dbReference type="NCBI Taxonomy" id="2717319"/>
    <lineage>
        <taxon>Bacteria</taxon>
        <taxon>Pseudomonadati</taxon>
        <taxon>Pseudomonadota</taxon>
        <taxon>Betaproteobacteria</taxon>
        <taxon>Burkholderiales</taxon>
        <taxon>Oxalobacteraceae</taxon>
        <taxon>Telluria group</taxon>
        <taxon>Telluria</taxon>
    </lineage>
</organism>
<evidence type="ECO:0000256" key="2">
    <source>
        <dbReference type="SAM" id="SignalP"/>
    </source>
</evidence>
<dbReference type="SUPFAM" id="SSF55073">
    <property type="entry name" value="Nucleotide cyclase"/>
    <property type="match status" value="1"/>
</dbReference>
<dbReference type="InterPro" id="IPR011123">
    <property type="entry name" value="Y_Y_Y"/>
</dbReference>
<evidence type="ECO:0000256" key="1">
    <source>
        <dbReference type="SAM" id="Phobius"/>
    </source>
</evidence>
<dbReference type="Gene3D" id="2.60.40.10">
    <property type="entry name" value="Immunoglobulins"/>
    <property type="match status" value="1"/>
</dbReference>
<keyword evidence="1" id="KW-1133">Transmembrane helix</keyword>
<comment type="caution">
    <text evidence="4">The sequence shown here is derived from an EMBL/GenBank/DDBJ whole genome shotgun (WGS) entry which is preliminary data.</text>
</comment>
<accession>A0ABX0PHD6</accession>
<feature type="transmembrane region" description="Helical" evidence="1">
    <location>
        <begin position="807"/>
        <end position="826"/>
    </location>
</feature>
<sequence>MLPVALLYRHISVVLAVIVLTALVLFAPASRAADAQEPWTDMAYPSFRHQADTAFAFGTAFAQDHAGFIWMGTQTGLVRWDGVRARRYRADANKPGFLPNGYIQAMLVDREGRLWVGTSAGGLARYDPGRDAFVTIGTGPQGLSNARVSALAEDGDGGIWVGTGGGLERIGADGRVYAAASGAPQVAAASLPQGGVDALLRDAAGGLWIGTRGGLYHRANDRSPLKVVPLAAPGQSEPAVILLRQDSAGHIWVGTRDRGAFSLDADAHPHRVVARDGSLALQVGRIFAMVEKSPGILWFGIEGGGILELDLAHGRTRRILHRADVTDSLYDDEVQALFRARGGQIFVATIQAMSVHDVVPQGFLTIRTIGPDGAKMNAHQLLVRPDGRVWMGTVGGVIRVIDPLRGEVGVIHPRADATGGGLPGGRVLALLNGPGNSVFIGTQQGLFRSDDDGRHVRRVAVPTRPATAAVWALGYRDGVLWVGGLDGVWRLSLGRGGDLTVLRHEEASLGDARVAQILPLPDGSAWLGTRAGLARLPAGGPVELLPTDAADATRVPPGFVSSLALDRQDRLWLATYGNGVAVLERTDRAGRRWFRRIGMAEGLPDSGVNKMVSGRDGAIWLSTDNGLARIDPATLAVRKLGEAEGVHIPTYWGDSGALAANGDILFGAPTGLTVVRPGSLRQRHDNAPVAVTRIVLGERKLPAAPFNLGAKASAILTIAPDDRERGFSLEYTALDFAAPGSKRYSYRLAGFDRDWIDADHVLRRVSYNNLPPGDYTLQLRSSEPDGGAPVQLDVPVRALPMWYQQGWVPALAALALAALFAGLMQARTSLLRRRQRELEAMVAERTSELRATQARLETMAYGDALTGLPNRRLFADEIRRMAAQVQRDGVPFTLLLIDLDHFKHVNDTLGHDAGDALLVEAAERLRHAVREADRVARLGGDEFAVLLAPGSDAAISGQICQRIVGSMARPIQYGAVEMRVGVSIGGAKFTGEGNVDTLYKAADLALYQAKAAGRNTWRIAGPVV</sequence>
<dbReference type="InterPro" id="IPR013783">
    <property type="entry name" value="Ig-like_fold"/>
</dbReference>
<dbReference type="InterPro" id="IPR011110">
    <property type="entry name" value="Reg_prop"/>
</dbReference>
<dbReference type="CDD" id="cd01949">
    <property type="entry name" value="GGDEF"/>
    <property type="match status" value="1"/>
</dbReference>
<dbReference type="InterPro" id="IPR015943">
    <property type="entry name" value="WD40/YVTN_repeat-like_dom_sf"/>
</dbReference>
<dbReference type="SMART" id="SM00267">
    <property type="entry name" value="GGDEF"/>
    <property type="match status" value="1"/>
</dbReference>
<dbReference type="Pfam" id="PF00990">
    <property type="entry name" value="GGDEF"/>
    <property type="match status" value="1"/>
</dbReference>
<protein>
    <submittedName>
        <fullName evidence="4">Diguanylate cyclase</fullName>
    </submittedName>
</protein>
<keyword evidence="1" id="KW-0812">Transmembrane</keyword>
<dbReference type="Pfam" id="PF07494">
    <property type="entry name" value="Reg_prop"/>
    <property type="match status" value="3"/>
</dbReference>
<evidence type="ECO:0000313" key="5">
    <source>
        <dbReference type="Proteomes" id="UP000716322"/>
    </source>
</evidence>
<dbReference type="InterPro" id="IPR029787">
    <property type="entry name" value="Nucleotide_cyclase"/>
</dbReference>
<dbReference type="PANTHER" id="PTHR46663:SF4">
    <property type="entry name" value="DIGUANYLATE CYCLASE DGCT-RELATED"/>
    <property type="match status" value="1"/>
</dbReference>
<evidence type="ECO:0000259" key="3">
    <source>
        <dbReference type="PROSITE" id="PS50887"/>
    </source>
</evidence>
<feature type="domain" description="GGDEF" evidence="3">
    <location>
        <begin position="890"/>
        <end position="1022"/>
    </location>
</feature>
<dbReference type="Proteomes" id="UP000716322">
    <property type="component" value="Unassembled WGS sequence"/>
</dbReference>
<dbReference type="NCBIfam" id="TIGR00254">
    <property type="entry name" value="GGDEF"/>
    <property type="match status" value="1"/>
</dbReference>
<keyword evidence="5" id="KW-1185">Reference proteome</keyword>
<reference evidence="4 5" key="1">
    <citation type="submission" date="2020-03" db="EMBL/GenBank/DDBJ databases">
        <title>Genome sequence of strain Massilia sp. TW-1.</title>
        <authorList>
            <person name="Chaudhary D.K."/>
        </authorList>
    </citation>
    <scope>NUCLEOTIDE SEQUENCE [LARGE SCALE GENOMIC DNA]</scope>
    <source>
        <strain evidence="4 5">TW-1</strain>
    </source>
</reference>
<dbReference type="Pfam" id="PF07495">
    <property type="entry name" value="Y_Y_Y"/>
    <property type="match status" value="1"/>
</dbReference>